<keyword evidence="1" id="KW-1133">Transmembrane helix</keyword>
<evidence type="ECO:0000313" key="2">
    <source>
        <dbReference type="EMBL" id="CAJ1085804.1"/>
    </source>
</evidence>
<feature type="transmembrane region" description="Helical" evidence="1">
    <location>
        <begin position="229"/>
        <end position="250"/>
    </location>
</feature>
<keyword evidence="1" id="KW-0812">Transmembrane</keyword>
<gene>
    <name evidence="2" type="ORF">XNOV1_A012979</name>
</gene>
<dbReference type="AlphaFoldDB" id="A0AAV1HKS7"/>
<name>A0AAV1HKS7_XYRNO</name>
<evidence type="ECO:0000313" key="3">
    <source>
        <dbReference type="Proteomes" id="UP001178508"/>
    </source>
</evidence>
<reference evidence="2" key="1">
    <citation type="submission" date="2023-08" db="EMBL/GenBank/DDBJ databases">
        <authorList>
            <person name="Alioto T."/>
            <person name="Alioto T."/>
            <person name="Gomez Garrido J."/>
        </authorList>
    </citation>
    <scope>NUCLEOTIDE SEQUENCE</scope>
</reference>
<proteinExistence type="predicted"/>
<feature type="transmembrane region" description="Helical" evidence="1">
    <location>
        <begin position="38"/>
        <end position="60"/>
    </location>
</feature>
<feature type="transmembrane region" description="Helical" evidence="1">
    <location>
        <begin position="262"/>
        <end position="283"/>
    </location>
</feature>
<dbReference type="Proteomes" id="UP001178508">
    <property type="component" value="Chromosome 23"/>
</dbReference>
<feature type="transmembrane region" description="Helical" evidence="1">
    <location>
        <begin position="186"/>
        <end position="208"/>
    </location>
</feature>
<feature type="transmembrane region" description="Helical" evidence="1">
    <location>
        <begin position="160"/>
        <end position="180"/>
    </location>
</feature>
<keyword evidence="1" id="KW-0472">Membrane</keyword>
<organism evidence="2 3">
    <name type="scientific">Xyrichtys novacula</name>
    <name type="common">Pearly razorfish</name>
    <name type="synonym">Hemipteronotus novacula</name>
    <dbReference type="NCBI Taxonomy" id="13765"/>
    <lineage>
        <taxon>Eukaryota</taxon>
        <taxon>Metazoa</taxon>
        <taxon>Chordata</taxon>
        <taxon>Craniata</taxon>
        <taxon>Vertebrata</taxon>
        <taxon>Euteleostomi</taxon>
        <taxon>Actinopterygii</taxon>
        <taxon>Neopterygii</taxon>
        <taxon>Teleostei</taxon>
        <taxon>Neoteleostei</taxon>
        <taxon>Acanthomorphata</taxon>
        <taxon>Eupercaria</taxon>
        <taxon>Labriformes</taxon>
        <taxon>Labridae</taxon>
        <taxon>Xyrichtys</taxon>
    </lineage>
</organism>
<keyword evidence="3" id="KW-1185">Reference proteome</keyword>
<feature type="transmembrane region" description="Helical" evidence="1">
    <location>
        <begin position="81"/>
        <end position="106"/>
    </location>
</feature>
<sequence>MSDNSSSSSDSLLHRNHSSVSLPFSVCFIARPSSFMYFAYFITQILLILPLCILILHQGFQRWQQQRSNAAAASMSNLDCFTYHIVIIELIGVLGLSLCSTAVFTLHVRTFWAGYCLFAFTWYGELFMNILTCVERFLAVIHPVTYLTLRSERGIRIRNVSIGCVWMFSLGEVGLLTTSISAQMDIVVLTSCLVIISFCSLSVLSVLIRPGPGNQGGDRKSVSQSKQKAFFTISLILVVLSLRCVWNLTWTFLFVSKANQCLVMGCGVWLNLPTSLVLPVLFLQRSGISGFGKTTK</sequence>
<evidence type="ECO:0000256" key="1">
    <source>
        <dbReference type="SAM" id="Phobius"/>
    </source>
</evidence>
<accession>A0AAV1HKS7</accession>
<feature type="transmembrane region" description="Helical" evidence="1">
    <location>
        <begin position="126"/>
        <end position="148"/>
    </location>
</feature>
<dbReference type="EMBL" id="OY660886">
    <property type="protein sequence ID" value="CAJ1085804.1"/>
    <property type="molecule type" value="Genomic_DNA"/>
</dbReference>
<protein>
    <submittedName>
        <fullName evidence="2">Uncharacterized protein LOC127363544 isoform X2</fullName>
    </submittedName>
</protein>